<dbReference type="InterPro" id="IPR004875">
    <property type="entry name" value="DDE_SF_endonuclease_dom"/>
</dbReference>
<protein>
    <recommendedName>
        <fullName evidence="2">DDE-1 domain-containing protein</fullName>
    </recommendedName>
</protein>
<name>A0A8K0CLX1_IGNLU</name>
<sequence length="212" mass="22469">MAGETSVAVAQSESTTSATSPINCDVDPSVVKITAGEERPVLLIYDSHTTHTSTQLIRLAQQNQVTVMKLPSHTTHLLQPLDKATGPRCVQNNKEAIPTSVFKTTDLGRYKKDYPNPNCVPVKVATVPQKIDSHSTDTVPLEIAANATDTQPLEVVATPTATVPQKVVSCLTDAVPPEVAVPPGGVLLQVEQASTSIVANPAGSSQYIHRSM</sequence>
<dbReference type="EMBL" id="VTPC01083552">
    <property type="protein sequence ID" value="KAF2887426.1"/>
    <property type="molecule type" value="Genomic_DNA"/>
</dbReference>
<evidence type="ECO:0000313" key="3">
    <source>
        <dbReference type="EMBL" id="KAF2887426.1"/>
    </source>
</evidence>
<evidence type="ECO:0000313" key="4">
    <source>
        <dbReference type="Proteomes" id="UP000801492"/>
    </source>
</evidence>
<comment type="caution">
    <text evidence="3">The sequence shown here is derived from an EMBL/GenBank/DDBJ whole genome shotgun (WGS) entry which is preliminary data.</text>
</comment>
<feature type="domain" description="DDE-1" evidence="2">
    <location>
        <begin position="35"/>
        <end position="83"/>
    </location>
</feature>
<evidence type="ECO:0000256" key="1">
    <source>
        <dbReference type="SAM" id="MobiDB-lite"/>
    </source>
</evidence>
<dbReference type="GO" id="GO:0003676">
    <property type="term" value="F:nucleic acid binding"/>
    <property type="evidence" value="ECO:0007669"/>
    <property type="project" value="InterPro"/>
</dbReference>
<accession>A0A8K0CLX1</accession>
<dbReference type="Proteomes" id="UP000801492">
    <property type="component" value="Unassembled WGS sequence"/>
</dbReference>
<dbReference type="OrthoDB" id="10035668at2759"/>
<feature type="region of interest" description="Disordered" evidence="1">
    <location>
        <begin position="1"/>
        <end position="23"/>
    </location>
</feature>
<proteinExistence type="predicted"/>
<evidence type="ECO:0000259" key="2">
    <source>
        <dbReference type="Pfam" id="PF03184"/>
    </source>
</evidence>
<gene>
    <name evidence="3" type="ORF">ILUMI_18747</name>
</gene>
<keyword evidence="4" id="KW-1185">Reference proteome</keyword>
<dbReference type="AlphaFoldDB" id="A0A8K0CLX1"/>
<feature type="compositionally biased region" description="Polar residues" evidence="1">
    <location>
        <begin position="8"/>
        <end position="22"/>
    </location>
</feature>
<organism evidence="3 4">
    <name type="scientific">Ignelater luminosus</name>
    <name type="common">Cucubano</name>
    <name type="synonym">Pyrophorus luminosus</name>
    <dbReference type="NCBI Taxonomy" id="2038154"/>
    <lineage>
        <taxon>Eukaryota</taxon>
        <taxon>Metazoa</taxon>
        <taxon>Ecdysozoa</taxon>
        <taxon>Arthropoda</taxon>
        <taxon>Hexapoda</taxon>
        <taxon>Insecta</taxon>
        <taxon>Pterygota</taxon>
        <taxon>Neoptera</taxon>
        <taxon>Endopterygota</taxon>
        <taxon>Coleoptera</taxon>
        <taxon>Polyphaga</taxon>
        <taxon>Elateriformia</taxon>
        <taxon>Elateroidea</taxon>
        <taxon>Elateridae</taxon>
        <taxon>Agrypninae</taxon>
        <taxon>Pyrophorini</taxon>
        <taxon>Ignelater</taxon>
    </lineage>
</organism>
<dbReference type="Pfam" id="PF03184">
    <property type="entry name" value="DDE_1"/>
    <property type="match status" value="1"/>
</dbReference>
<reference evidence="3" key="1">
    <citation type="submission" date="2019-08" db="EMBL/GenBank/DDBJ databases">
        <title>The genome of the North American firefly Photinus pyralis.</title>
        <authorList>
            <consortium name="Photinus pyralis genome working group"/>
            <person name="Fallon T.R."/>
            <person name="Sander Lower S.E."/>
            <person name="Weng J.-K."/>
        </authorList>
    </citation>
    <scope>NUCLEOTIDE SEQUENCE</scope>
    <source>
        <strain evidence="3">TRF0915ILg1</strain>
        <tissue evidence="3">Whole body</tissue>
    </source>
</reference>